<dbReference type="InParanoid" id="A0A0F7DB96"/>
<evidence type="ECO:0000259" key="4">
    <source>
        <dbReference type="Pfam" id="PF01558"/>
    </source>
</evidence>
<dbReference type="EC" id="1.2.7.1" evidence="1"/>
<evidence type="ECO:0000313" key="6">
    <source>
        <dbReference type="Proteomes" id="UP000034723"/>
    </source>
</evidence>
<dbReference type="KEGG" id="gah:GAH_02024"/>
<dbReference type="InterPro" id="IPR051626">
    <property type="entry name" value="Oxidoreductase_gamma_subunit"/>
</dbReference>
<keyword evidence="2 5" id="KW-0560">Oxidoreductase</keyword>
<dbReference type="InterPro" id="IPR011894">
    <property type="entry name" value="PorC_KorC"/>
</dbReference>
<reference evidence="5 6" key="1">
    <citation type="submission" date="2015-04" db="EMBL/GenBank/DDBJ databases">
        <title>The complete genome sequence of the hyperthermophilic, obligate iron-reducing archaeon Geoglobus ahangari strain 234T.</title>
        <authorList>
            <person name="Manzella M.P."/>
            <person name="Holmes D.E."/>
            <person name="Rocheleau J.M."/>
            <person name="Chung A."/>
            <person name="Reguera G."/>
            <person name="Kashefi K."/>
        </authorList>
    </citation>
    <scope>NUCLEOTIDE SEQUENCE [LARGE SCALE GENOMIC DNA]</scope>
    <source>
        <strain evidence="5 6">234</strain>
    </source>
</reference>
<dbReference type="Proteomes" id="UP000034723">
    <property type="component" value="Chromosome"/>
</dbReference>
<organism evidence="5 6">
    <name type="scientific">Geoglobus ahangari</name>
    <dbReference type="NCBI Taxonomy" id="113653"/>
    <lineage>
        <taxon>Archaea</taxon>
        <taxon>Methanobacteriati</taxon>
        <taxon>Methanobacteriota</taxon>
        <taxon>Archaeoglobi</taxon>
        <taxon>Archaeoglobales</taxon>
        <taxon>Archaeoglobaceae</taxon>
        <taxon>Geoglobus</taxon>
    </lineage>
</organism>
<sequence length="164" mass="17741">MREVVIYCRGGQGGITSARILARAALAEGYYSQAMPQFGAERRGASVQAYLRISETPIRKRSRITSPDTIAIFDRSLRVESDAFKIINSENGEPNSIAVDASAIAVRLGLIVSGWPVVNTAMSGAMARHLGISLSSLEDAISQEVGVKVEENIEAARIAYRMVR</sequence>
<dbReference type="SUPFAM" id="SSF53323">
    <property type="entry name" value="Pyruvate-ferredoxin oxidoreductase, PFOR, domain III"/>
    <property type="match status" value="1"/>
</dbReference>
<dbReference type="RefSeq" id="WP_048096520.1">
    <property type="nucleotide sequence ID" value="NZ_CP011267.1"/>
</dbReference>
<evidence type="ECO:0000256" key="1">
    <source>
        <dbReference type="ARBA" id="ARBA00012822"/>
    </source>
</evidence>
<dbReference type="AlphaFoldDB" id="A0A0F7DB96"/>
<dbReference type="PANTHER" id="PTHR43366">
    <property type="entry name" value="PYRUVATE SYNTHASE SUBUNIT PORC"/>
    <property type="match status" value="1"/>
</dbReference>
<protein>
    <recommendedName>
        <fullName evidence="1">pyruvate synthase</fullName>
        <ecNumber evidence="1">1.2.7.1</ecNumber>
    </recommendedName>
</protein>
<gene>
    <name evidence="5" type="ORF">GAH_02024</name>
</gene>
<keyword evidence="5" id="KW-0670">Pyruvate</keyword>
<keyword evidence="6" id="KW-1185">Reference proteome</keyword>
<dbReference type="InterPro" id="IPR002869">
    <property type="entry name" value="Pyrv_flavodox_OxRed_cen"/>
</dbReference>
<dbReference type="InterPro" id="IPR019752">
    <property type="entry name" value="Pyrv/ketoisovalerate_OxRed_cat"/>
</dbReference>
<dbReference type="GO" id="GO:0019164">
    <property type="term" value="F:pyruvate synthase activity"/>
    <property type="evidence" value="ECO:0007669"/>
    <property type="project" value="UniProtKB-EC"/>
</dbReference>
<feature type="domain" description="Pyruvate/ketoisovalerate oxidoreductase catalytic" evidence="4">
    <location>
        <begin position="10"/>
        <end position="160"/>
    </location>
</feature>
<accession>A0A0F7DB96</accession>
<dbReference type="OrthoDB" id="53326at2157"/>
<proteinExistence type="predicted"/>
<evidence type="ECO:0000313" key="5">
    <source>
        <dbReference type="EMBL" id="AKG90706.1"/>
    </source>
</evidence>
<dbReference type="Gene3D" id="3.40.920.10">
    <property type="entry name" value="Pyruvate-ferredoxin oxidoreductase, PFOR, domain III"/>
    <property type="match status" value="1"/>
</dbReference>
<dbReference type="STRING" id="113653.GAH_02024"/>
<dbReference type="GeneID" id="24804587"/>
<name>A0A0F7DB96_9EURY</name>
<dbReference type="HOGENOM" id="CLU_087284_2_0_2"/>
<dbReference type="PANTHER" id="PTHR43366:SF1">
    <property type="entry name" value="PYRUVATE SYNTHASE SUBUNIT PORC"/>
    <property type="match status" value="1"/>
</dbReference>
<evidence type="ECO:0000256" key="2">
    <source>
        <dbReference type="ARBA" id="ARBA00023002"/>
    </source>
</evidence>
<comment type="catalytic activity">
    <reaction evidence="3">
        <text>2 oxidized [2Fe-2S]-[ferredoxin] + pyruvate + CoA = 2 reduced [2Fe-2S]-[ferredoxin] + acetyl-CoA + CO2 + H(+)</text>
        <dbReference type="Rhea" id="RHEA:12765"/>
        <dbReference type="Rhea" id="RHEA-COMP:10000"/>
        <dbReference type="Rhea" id="RHEA-COMP:10001"/>
        <dbReference type="ChEBI" id="CHEBI:15361"/>
        <dbReference type="ChEBI" id="CHEBI:15378"/>
        <dbReference type="ChEBI" id="CHEBI:16526"/>
        <dbReference type="ChEBI" id="CHEBI:33737"/>
        <dbReference type="ChEBI" id="CHEBI:33738"/>
        <dbReference type="ChEBI" id="CHEBI:57287"/>
        <dbReference type="ChEBI" id="CHEBI:57288"/>
        <dbReference type="EC" id="1.2.7.1"/>
    </reaction>
</comment>
<dbReference type="NCBIfam" id="TIGR02175">
    <property type="entry name" value="PorC_KorC"/>
    <property type="match status" value="1"/>
</dbReference>
<evidence type="ECO:0000256" key="3">
    <source>
        <dbReference type="ARBA" id="ARBA00049357"/>
    </source>
</evidence>
<dbReference type="EMBL" id="CP011267">
    <property type="protein sequence ID" value="AKG90706.1"/>
    <property type="molecule type" value="Genomic_DNA"/>
</dbReference>
<dbReference type="Pfam" id="PF01558">
    <property type="entry name" value="POR"/>
    <property type="match status" value="1"/>
</dbReference>